<reference evidence="1 2" key="2">
    <citation type="submission" date="2018-03" db="EMBL/GenBank/DDBJ databases">
        <authorList>
            <person name="Keele B.F."/>
        </authorList>
    </citation>
    <scope>NUCLEOTIDE SEQUENCE [LARGE SCALE GENOMIC DNA]</scope>
    <source>
        <strain evidence="1 2">D13</strain>
    </source>
</reference>
<proteinExistence type="predicted"/>
<protein>
    <recommendedName>
        <fullName evidence="3">DUF2946 domain-containing protein</fullName>
    </recommendedName>
</protein>
<dbReference type="EMBL" id="CP027860">
    <property type="protein sequence ID" value="AVP97243.1"/>
    <property type="molecule type" value="Genomic_DNA"/>
</dbReference>
<sequence>MLTTMSNLRPFRLASLRRAPALAGFVLVVFLMRIGITMACEPHEFAELFGGKTEQVQIAASGEDSDRGPLNDNAASDHCRQCSCHHGVTLSSLPVTFTVVTGSTVTTLEDIPHTDVSPQRELRPPIV</sequence>
<dbReference type="Proteomes" id="UP000241074">
    <property type="component" value="Chromosome"/>
</dbReference>
<evidence type="ECO:0000313" key="2">
    <source>
        <dbReference type="Proteomes" id="UP000241074"/>
    </source>
</evidence>
<reference evidence="1 2" key="1">
    <citation type="submission" date="2018-03" db="EMBL/GenBank/DDBJ databases">
        <title>Ahniella affigens gen. nov., sp. nov., a gammaproteobacterium isolated from sandy soil near a stream.</title>
        <authorList>
            <person name="Ko Y."/>
            <person name="Kim J.-H."/>
        </authorList>
    </citation>
    <scope>NUCLEOTIDE SEQUENCE [LARGE SCALE GENOMIC DNA]</scope>
    <source>
        <strain evidence="1 2">D13</strain>
    </source>
</reference>
<gene>
    <name evidence="1" type="ORF">C7S18_08565</name>
</gene>
<dbReference type="KEGG" id="xba:C7S18_08565"/>
<keyword evidence="2" id="KW-1185">Reference proteome</keyword>
<evidence type="ECO:0008006" key="3">
    <source>
        <dbReference type="Google" id="ProtNLM"/>
    </source>
</evidence>
<dbReference type="AlphaFoldDB" id="A0A2P1PQW5"/>
<evidence type="ECO:0000313" key="1">
    <source>
        <dbReference type="EMBL" id="AVP97243.1"/>
    </source>
</evidence>
<organism evidence="1 2">
    <name type="scientific">Ahniella affigens</name>
    <dbReference type="NCBI Taxonomy" id="2021234"/>
    <lineage>
        <taxon>Bacteria</taxon>
        <taxon>Pseudomonadati</taxon>
        <taxon>Pseudomonadota</taxon>
        <taxon>Gammaproteobacteria</taxon>
        <taxon>Lysobacterales</taxon>
        <taxon>Rhodanobacteraceae</taxon>
        <taxon>Ahniella</taxon>
    </lineage>
</organism>
<accession>A0A2P1PQW5</accession>
<dbReference type="RefSeq" id="WP_106891167.1">
    <property type="nucleotide sequence ID" value="NZ_CP027860.1"/>
</dbReference>
<name>A0A2P1PQW5_9GAMM</name>